<organism evidence="1 2">
    <name type="scientific">Hirsutella minnesotensis 3608</name>
    <dbReference type="NCBI Taxonomy" id="1043627"/>
    <lineage>
        <taxon>Eukaryota</taxon>
        <taxon>Fungi</taxon>
        <taxon>Dikarya</taxon>
        <taxon>Ascomycota</taxon>
        <taxon>Pezizomycotina</taxon>
        <taxon>Sordariomycetes</taxon>
        <taxon>Hypocreomycetidae</taxon>
        <taxon>Hypocreales</taxon>
        <taxon>Ophiocordycipitaceae</taxon>
        <taxon>Hirsutella</taxon>
    </lineage>
</organism>
<gene>
    <name evidence="1" type="ORF">HIM_07350</name>
</gene>
<evidence type="ECO:0000313" key="2">
    <source>
        <dbReference type="Proteomes" id="UP000054481"/>
    </source>
</evidence>
<dbReference type="Proteomes" id="UP000054481">
    <property type="component" value="Unassembled WGS sequence"/>
</dbReference>
<keyword evidence="2" id="KW-1185">Reference proteome</keyword>
<protein>
    <submittedName>
        <fullName evidence="1">Uncharacterized protein</fullName>
    </submittedName>
</protein>
<sequence>MSYEQGDPPDPPDTDSYCIQCVRRIFHEPNLEELDFSHRCQCPVQPDGCFTDPKVLLNLRTRRLTYPAMRQLDRILHLTVASPKEELRNLDEERKRLPLYRERFLRRWARAFRGRVNKARRALPEARPDWTAAAGLQPTTLLILIDNILIAASMGIIAKPIGGLGPSDDWAWARHEERLETLIDMHNHASSILGGFRDLEQTPRHGSDPRAPIRGLTYERFEAALWRSVGALRGQLARFVDKLIEEGYGVVRAGEGDSEDTQDSAANEDAFFEELGRQNAAELGYEY</sequence>
<evidence type="ECO:0000313" key="1">
    <source>
        <dbReference type="EMBL" id="KJZ73346.1"/>
    </source>
</evidence>
<reference evidence="1 2" key="1">
    <citation type="journal article" date="2014" name="Genome Biol. Evol.">
        <title>Comparative genomics and transcriptomics analyses reveal divergent lifestyle features of nematode endoparasitic fungus Hirsutella minnesotensis.</title>
        <authorList>
            <person name="Lai Y."/>
            <person name="Liu K."/>
            <person name="Zhang X."/>
            <person name="Zhang X."/>
            <person name="Li K."/>
            <person name="Wang N."/>
            <person name="Shu C."/>
            <person name="Wu Y."/>
            <person name="Wang C."/>
            <person name="Bushley K.E."/>
            <person name="Xiang M."/>
            <person name="Liu X."/>
        </authorList>
    </citation>
    <scope>NUCLEOTIDE SEQUENCE [LARGE SCALE GENOMIC DNA]</scope>
    <source>
        <strain evidence="1 2">3608</strain>
    </source>
</reference>
<accession>A0A0F7ZI18</accession>
<name>A0A0F7ZI18_9HYPO</name>
<proteinExistence type="predicted"/>
<dbReference type="AlphaFoldDB" id="A0A0F7ZI18"/>
<dbReference type="EMBL" id="KQ030536">
    <property type="protein sequence ID" value="KJZ73346.1"/>
    <property type="molecule type" value="Genomic_DNA"/>
</dbReference>